<comment type="caution">
    <text evidence="1">The sequence shown here is derived from an EMBL/GenBank/DDBJ whole genome shotgun (WGS) entry which is preliminary data.</text>
</comment>
<dbReference type="AlphaFoldDB" id="A0A3M7PD06"/>
<reference evidence="1 2" key="1">
    <citation type="journal article" date="2018" name="Sci. Rep.">
        <title>Genomic signatures of local adaptation to the degree of environmental predictability in rotifers.</title>
        <authorList>
            <person name="Franch-Gras L."/>
            <person name="Hahn C."/>
            <person name="Garcia-Roger E.M."/>
            <person name="Carmona M.J."/>
            <person name="Serra M."/>
            <person name="Gomez A."/>
        </authorList>
    </citation>
    <scope>NUCLEOTIDE SEQUENCE [LARGE SCALE GENOMIC DNA]</scope>
    <source>
        <strain evidence="1">HYR1</strain>
    </source>
</reference>
<sequence>MIITSINKNTTESELSKINFKKRKPHLSCFYEIFYLILARRMHYPHKHLDALRIHWLLCHHYYLKTQLTLTQVYISHRRYHKVKKKRKN</sequence>
<evidence type="ECO:0000313" key="1">
    <source>
        <dbReference type="EMBL" id="RMZ96991.1"/>
    </source>
</evidence>
<organism evidence="1 2">
    <name type="scientific">Brachionus plicatilis</name>
    <name type="common">Marine rotifer</name>
    <name type="synonym">Brachionus muelleri</name>
    <dbReference type="NCBI Taxonomy" id="10195"/>
    <lineage>
        <taxon>Eukaryota</taxon>
        <taxon>Metazoa</taxon>
        <taxon>Spiralia</taxon>
        <taxon>Gnathifera</taxon>
        <taxon>Rotifera</taxon>
        <taxon>Eurotatoria</taxon>
        <taxon>Monogononta</taxon>
        <taxon>Pseudotrocha</taxon>
        <taxon>Ploima</taxon>
        <taxon>Brachionidae</taxon>
        <taxon>Brachionus</taxon>
    </lineage>
</organism>
<accession>A0A3M7PD06</accession>
<name>A0A3M7PD06_BRAPC</name>
<gene>
    <name evidence="1" type="ORF">BpHYR1_005411</name>
</gene>
<evidence type="ECO:0000313" key="2">
    <source>
        <dbReference type="Proteomes" id="UP000276133"/>
    </source>
</evidence>
<dbReference type="EMBL" id="REGN01011708">
    <property type="protein sequence ID" value="RMZ96991.1"/>
    <property type="molecule type" value="Genomic_DNA"/>
</dbReference>
<dbReference type="Proteomes" id="UP000276133">
    <property type="component" value="Unassembled WGS sequence"/>
</dbReference>
<protein>
    <submittedName>
        <fullName evidence="1">Uncharacterized protein</fullName>
    </submittedName>
</protein>
<keyword evidence="2" id="KW-1185">Reference proteome</keyword>
<proteinExistence type="predicted"/>